<dbReference type="InterPro" id="IPR019734">
    <property type="entry name" value="TPR_rpt"/>
</dbReference>
<dbReference type="Gene3D" id="1.25.40.10">
    <property type="entry name" value="Tetratricopeptide repeat domain"/>
    <property type="match status" value="3"/>
</dbReference>
<organism evidence="5 6">
    <name type="scientific">Sphingobacterium nematocida</name>
    <dbReference type="NCBI Taxonomy" id="1513896"/>
    <lineage>
        <taxon>Bacteria</taxon>
        <taxon>Pseudomonadati</taxon>
        <taxon>Bacteroidota</taxon>
        <taxon>Sphingobacteriia</taxon>
        <taxon>Sphingobacteriales</taxon>
        <taxon>Sphingobacteriaceae</taxon>
        <taxon>Sphingobacterium</taxon>
    </lineage>
</organism>
<dbReference type="Pfam" id="PF13432">
    <property type="entry name" value="TPR_16"/>
    <property type="match status" value="1"/>
</dbReference>
<reference evidence="6" key="1">
    <citation type="submission" date="2017-02" db="EMBL/GenBank/DDBJ databases">
        <authorList>
            <person name="Varghese N."/>
            <person name="Submissions S."/>
        </authorList>
    </citation>
    <scope>NUCLEOTIDE SEQUENCE [LARGE SCALE GENOMIC DNA]</scope>
    <source>
        <strain evidence="6">DSM 24091</strain>
    </source>
</reference>
<dbReference type="SMART" id="SM00028">
    <property type="entry name" value="TPR"/>
    <property type="match status" value="5"/>
</dbReference>
<gene>
    <name evidence="5" type="ORF">SAMN05660841_03784</name>
</gene>
<dbReference type="SUPFAM" id="SSF48452">
    <property type="entry name" value="TPR-like"/>
    <property type="match status" value="3"/>
</dbReference>
<feature type="signal peptide" evidence="4">
    <location>
        <begin position="1"/>
        <end position="22"/>
    </location>
</feature>
<evidence type="ECO:0000256" key="2">
    <source>
        <dbReference type="ARBA" id="ARBA00022803"/>
    </source>
</evidence>
<dbReference type="Pfam" id="PF13181">
    <property type="entry name" value="TPR_8"/>
    <property type="match status" value="2"/>
</dbReference>
<evidence type="ECO:0000256" key="3">
    <source>
        <dbReference type="PROSITE-ProRule" id="PRU00339"/>
    </source>
</evidence>
<keyword evidence="6" id="KW-1185">Reference proteome</keyword>
<dbReference type="AlphaFoldDB" id="A0A1T5G561"/>
<protein>
    <submittedName>
        <fullName evidence="5">Tetratricopeptide repeat-containing protein</fullName>
    </submittedName>
</protein>
<evidence type="ECO:0000256" key="1">
    <source>
        <dbReference type="ARBA" id="ARBA00022737"/>
    </source>
</evidence>
<keyword evidence="2 3" id="KW-0802">TPR repeat</keyword>
<dbReference type="Proteomes" id="UP000190150">
    <property type="component" value="Unassembled WGS sequence"/>
</dbReference>
<keyword evidence="1" id="KW-0677">Repeat</keyword>
<dbReference type="OrthoDB" id="638548at2"/>
<evidence type="ECO:0000313" key="6">
    <source>
        <dbReference type="Proteomes" id="UP000190150"/>
    </source>
</evidence>
<dbReference type="STRING" id="1513896.SAMN05660841_03784"/>
<dbReference type="EMBL" id="FUZF01000021">
    <property type="protein sequence ID" value="SKC03580.1"/>
    <property type="molecule type" value="Genomic_DNA"/>
</dbReference>
<feature type="chain" id="PRO_5012572268" evidence="4">
    <location>
        <begin position="23"/>
        <end position="577"/>
    </location>
</feature>
<dbReference type="InterPro" id="IPR051012">
    <property type="entry name" value="CellSynth/LPSAsmb/PSIAsmb"/>
</dbReference>
<evidence type="ECO:0000256" key="4">
    <source>
        <dbReference type="SAM" id="SignalP"/>
    </source>
</evidence>
<evidence type="ECO:0000313" key="5">
    <source>
        <dbReference type="EMBL" id="SKC03580.1"/>
    </source>
</evidence>
<dbReference type="PROSITE" id="PS50005">
    <property type="entry name" value="TPR"/>
    <property type="match status" value="2"/>
</dbReference>
<sequence>MTKSKLFLSLLMAGAVVGTASAQSLKDAQAAMDAEQYDKAKSILQNLVEKKAKDGENYFYLGQIYLINEKADSAAIIFNNGLTNAPKEQLNNVGLGIVDLKKGNASAAESKFATATATLGKKDYLPLYYIGRAYIDAPKPDYAKAVDYLTQAKAKNAKDALIPVALGDAYIGMGQRSSEAYVAYRDALNIDPNLVKAKVQQALITRRAFAFDEALEQYNTIVAEYPNYGPVYREIAETQLQIAKRMPDNTDEEKTAYEAQVAKAVDSYKKYLQVTGDMSPEANVRYADFLVYGQKYDELKTVAEKLANVPGVDAKVFRYLGLIAVNQDKDYTKGVEYFGKLFANAEANRLIDIDYLFSGLAYIETGDLAKGLPNLQKALEMNPEMMAEIGSAGMVAFNQGKYDVAAGIFNIPAQKAGTDFYYEANQFLGMANFRAGTAKKGKEEDATKEFNDAIKAFDVIIKSNDQKVYDEYLVQALYMTGYSNMNLDVVNPETPELTKGLFVPAFDQLIKVLKDKEAAGTTLDEDQITKIVEAYNNVGYFHLLKGDNAKALPYFENALKYSPEDETAKAYLDYLKS</sequence>
<proteinExistence type="predicted"/>
<name>A0A1T5G561_9SPHI</name>
<feature type="repeat" description="TPR" evidence="3">
    <location>
        <begin position="532"/>
        <end position="565"/>
    </location>
</feature>
<dbReference type="PANTHER" id="PTHR45586">
    <property type="entry name" value="TPR REPEAT-CONTAINING PROTEIN PA4667"/>
    <property type="match status" value="1"/>
</dbReference>
<dbReference type="PANTHER" id="PTHR45586:SF1">
    <property type="entry name" value="LIPOPOLYSACCHARIDE ASSEMBLY PROTEIN B"/>
    <property type="match status" value="1"/>
</dbReference>
<keyword evidence="4" id="KW-0732">Signal</keyword>
<dbReference type="RefSeq" id="WP_079645435.1">
    <property type="nucleotide sequence ID" value="NZ_FUZF01000021.1"/>
</dbReference>
<dbReference type="InterPro" id="IPR011990">
    <property type="entry name" value="TPR-like_helical_dom_sf"/>
</dbReference>
<feature type="repeat" description="TPR" evidence="3">
    <location>
        <begin position="352"/>
        <end position="385"/>
    </location>
</feature>
<dbReference type="PROSITE" id="PS50293">
    <property type="entry name" value="TPR_REGION"/>
    <property type="match status" value="1"/>
</dbReference>
<accession>A0A1T5G561</accession>